<gene>
    <name evidence="2" type="ORF">SOIL9_07520</name>
</gene>
<dbReference type="InterPro" id="IPR050312">
    <property type="entry name" value="IolE/XylAMocC-like"/>
</dbReference>
<evidence type="ECO:0000313" key="2">
    <source>
        <dbReference type="EMBL" id="VTR97375.1"/>
    </source>
</evidence>
<keyword evidence="2" id="KW-0413">Isomerase</keyword>
<organism evidence="2 3">
    <name type="scientific">Gemmata massiliana</name>
    <dbReference type="NCBI Taxonomy" id="1210884"/>
    <lineage>
        <taxon>Bacteria</taxon>
        <taxon>Pseudomonadati</taxon>
        <taxon>Planctomycetota</taxon>
        <taxon>Planctomycetia</taxon>
        <taxon>Gemmatales</taxon>
        <taxon>Gemmataceae</taxon>
        <taxon>Gemmata</taxon>
    </lineage>
</organism>
<proteinExistence type="predicted"/>
<evidence type="ECO:0000259" key="1">
    <source>
        <dbReference type="Pfam" id="PF01261"/>
    </source>
</evidence>
<evidence type="ECO:0000313" key="3">
    <source>
        <dbReference type="Proteomes" id="UP000464178"/>
    </source>
</evidence>
<dbReference type="PANTHER" id="PTHR12110">
    <property type="entry name" value="HYDROXYPYRUVATE ISOMERASE"/>
    <property type="match status" value="1"/>
</dbReference>
<dbReference type="RefSeq" id="WP_162671175.1">
    <property type="nucleotide sequence ID" value="NZ_LR593886.1"/>
</dbReference>
<reference evidence="2 3" key="1">
    <citation type="submission" date="2019-05" db="EMBL/GenBank/DDBJ databases">
        <authorList>
            <consortium name="Science for Life Laboratories"/>
        </authorList>
    </citation>
    <scope>NUCLEOTIDE SEQUENCE [LARGE SCALE GENOMIC DNA]</scope>
    <source>
        <strain evidence="2">Soil9</strain>
    </source>
</reference>
<dbReference type="KEGG" id="gms:SOIL9_07520"/>
<feature type="domain" description="Xylose isomerase-like TIM barrel" evidence="1">
    <location>
        <begin position="22"/>
        <end position="276"/>
    </location>
</feature>
<name>A0A6P2DAJ3_9BACT</name>
<dbReference type="Proteomes" id="UP000464178">
    <property type="component" value="Chromosome"/>
</dbReference>
<dbReference type="InterPro" id="IPR013022">
    <property type="entry name" value="Xyl_isomerase-like_TIM-brl"/>
</dbReference>
<dbReference type="PANTHER" id="PTHR12110:SF41">
    <property type="entry name" value="INOSOSE DEHYDRATASE"/>
    <property type="match status" value="1"/>
</dbReference>
<accession>A0A6P2DAJ3</accession>
<dbReference type="GO" id="GO:0016853">
    <property type="term" value="F:isomerase activity"/>
    <property type="evidence" value="ECO:0007669"/>
    <property type="project" value="UniProtKB-KW"/>
</dbReference>
<sequence>MKLGMNLLLWTGQVTAEHFPLLAKLKAAGFDGVELPVFGGAPSDYKPVRAELDRLGLKCTTVTILTKETNAASPDAATRQKAVEWLKTVVEINHVLGAETVCGPYHSAIGEFTGTGPTADEKKHSADVLRQVAEFAKQANLMMAVEYLNRFECYLINTAAQAVELVKMVDHPNLRTMYDSFHAHIEEKDPAAAIRTIAPVLAHVHISENDRGIPGTGQVNWDDTFGALADIKYDGWMTIESFGRALPDIAAATKVWRDLFPTAEDVYTKGIKFIKEQLSGSSTCCG</sequence>
<protein>
    <recommendedName>
        <fullName evidence="1">Xylose isomerase-like TIM barrel domain-containing protein</fullName>
    </recommendedName>
</protein>
<dbReference type="Pfam" id="PF01261">
    <property type="entry name" value="AP_endonuc_2"/>
    <property type="match status" value="1"/>
</dbReference>
<dbReference type="EMBL" id="LR593886">
    <property type="protein sequence ID" value="VTR97375.1"/>
    <property type="molecule type" value="Genomic_DNA"/>
</dbReference>
<keyword evidence="3" id="KW-1185">Reference proteome</keyword>
<dbReference type="SUPFAM" id="SSF51658">
    <property type="entry name" value="Xylose isomerase-like"/>
    <property type="match status" value="1"/>
</dbReference>
<dbReference type="InterPro" id="IPR036237">
    <property type="entry name" value="Xyl_isomerase-like_sf"/>
</dbReference>
<dbReference type="Gene3D" id="3.20.20.150">
    <property type="entry name" value="Divalent-metal-dependent TIM barrel enzymes"/>
    <property type="match status" value="1"/>
</dbReference>
<dbReference type="AlphaFoldDB" id="A0A6P2DAJ3"/>